<accession>A0A8J8P8E1</accession>
<feature type="transmembrane region" description="Helical" evidence="1">
    <location>
        <begin position="1436"/>
        <end position="1457"/>
    </location>
</feature>
<comment type="caution">
    <text evidence="2">The sequence shown here is derived from an EMBL/GenBank/DDBJ whole genome shotgun (WGS) entry which is preliminary data.</text>
</comment>
<dbReference type="EMBL" id="RRYP01000453">
    <property type="protein sequence ID" value="TNV87401.1"/>
    <property type="molecule type" value="Genomic_DNA"/>
</dbReference>
<keyword evidence="1" id="KW-0472">Membrane</keyword>
<evidence type="ECO:0000256" key="1">
    <source>
        <dbReference type="SAM" id="Phobius"/>
    </source>
</evidence>
<dbReference type="Pfam" id="PF05345">
    <property type="entry name" value="He_PIG"/>
    <property type="match status" value="1"/>
</dbReference>
<organism evidence="2 3">
    <name type="scientific">Halteria grandinella</name>
    <dbReference type="NCBI Taxonomy" id="5974"/>
    <lineage>
        <taxon>Eukaryota</taxon>
        <taxon>Sar</taxon>
        <taxon>Alveolata</taxon>
        <taxon>Ciliophora</taxon>
        <taxon>Intramacronucleata</taxon>
        <taxon>Spirotrichea</taxon>
        <taxon>Stichotrichia</taxon>
        <taxon>Sporadotrichida</taxon>
        <taxon>Halteriidae</taxon>
        <taxon>Halteria</taxon>
    </lineage>
</organism>
<keyword evidence="1" id="KW-1133">Transmembrane helix</keyword>
<feature type="transmembrane region" description="Helical" evidence="1">
    <location>
        <begin position="1359"/>
        <end position="1379"/>
    </location>
</feature>
<keyword evidence="3" id="KW-1185">Reference proteome</keyword>
<name>A0A8J8P8E1_HALGN</name>
<dbReference type="Proteomes" id="UP000785679">
    <property type="component" value="Unassembled WGS sequence"/>
</dbReference>
<evidence type="ECO:0000313" key="3">
    <source>
        <dbReference type="Proteomes" id="UP000785679"/>
    </source>
</evidence>
<feature type="transmembrane region" description="Helical" evidence="1">
    <location>
        <begin position="1540"/>
        <end position="1559"/>
    </location>
</feature>
<evidence type="ECO:0008006" key="4">
    <source>
        <dbReference type="Google" id="ProtNLM"/>
    </source>
</evidence>
<feature type="transmembrane region" description="Helical" evidence="1">
    <location>
        <begin position="1579"/>
        <end position="1604"/>
    </location>
</feature>
<protein>
    <recommendedName>
        <fullName evidence="4">TRP C-terminal domain-containing protein</fullName>
    </recommendedName>
</protein>
<sequence>MVIGGFTKDQSIISTNEQNSKTEPIVLYIQKGGFFRWAINLYTSIADFDLVTVVKFSPDYKYILAFINDEEQIMPLHMAVLKSVDASLVRSFKDPSGKRAQVNSDSIMFEQQNNQLVIAAQYGTQKSQWMVTRFNYNPSVTGTPASISSIFSYITQYQDTNMIAGALTVVMNPSGNSVLIGGHIRTNLGEKYETLSKLHLTSNALSYHYGLKSSKGTISHMNLHSNIIWFCGQNSYQDMTVSNIALNTGSGIIDTPGNRITYNQQQECMAIKAIDGTRAYVVSAIYDKAILNRVQIGPSTNKSESYSLSGKFTNRRMSAIFKSGTNEVYIMGMTKRFTISATASQSFQQYIGFIVGLDSSNSGSQHFTCSGTQNFFTIAFSDQSGITASTFTLSDITSQVTTTSSTSYLSTISYFSLMSIPTDNIPQACQINTPFTFEPTPITIAPKNVQIVTTLTDISYSITNGNPGSDFALHNICDDTQFYMTAKLDSTTASIPMYWTFDQSTSTLYWASATNYNAGTYNFLITAFIGTGLNIAKLFQVTIIPNCNQATINPSSLPGQQYSANSSSTSMTISWPKFSTSVPNCGSFQYSVVDTSTSSLPPFIILSGSSLTISYDLSQIPSNSINLRVTGWVGVYTTPSNSFTFSISFVADCSSVSISTPQTYILECFVNSICTFNLQEFTLSVGGCDNEVLYTPLDASSLTFVTFLGVHAAGQSPQITIASLDNQEQGSYQFTLEANLPSYTGVSSQRMTVSIKIYPDCSIVPITTQPIQSLGYDIDEKRASVLIAQNFTWEAQYSFCTNQLTYTFLDKDTKQYPDPLVFTFASDASKLTLHTIDPAKARTYNLVVRGGIGSNTADVEFTIQVTNKCLTAKITPVPIPDQDYSIGSPEQIVTYDEWAVSAAPLCGEVTYSVTALDESQLNSNIFDFDQNARSLTIQTNDVSLAQSISIKIKGKLLAYGISNVVIFKVNLIDPCSQVTIISSKPEDLTYEMGKGKVIIKFDEWIESLGTCGNFKYEASYTPQTTVPLYKFDPPSRQFNFDISAGFDEDKEYLIKLKGAIYTGIYKEISFSLFLKVAQATEAKSKTEEVTEKKKIAQMEPLLTARITKINTFGVVNIMFSKSLQQIDDLSRYKEKQTMTLVVEPGGANSLPYILTNWTAISHSGSILKLKISFPNPFEISLTTNFDTLKISFTIPTFFQSADEKSILKKGYFTTGKIPPQNFESTSAVSLEKAQQSMNNLLVSSLGANLALCIVCGISMNNLLQLMNILQIITMIPLMRVSTPPQFVSFCQIVQDFANVNVLPETYSLKGIKAAITGTPISNPRSAGRRLESNDTSQTSELSSNFQMMGIQTASIIDNLGNTVQVIFLLSLAVIVLIIVQKFLNHKPIVMKIHGFVCQLIYWSSFIQSTIQGYLNAQISILVAFKNFSQNTPFEQVLTILIAYYMYLFPILVFQYLIRYQGKLNTKHYKEKYGSLYDNVDPQKNSLAPLASVIFLVRRMILAATLVFYEDYPSFQLIVWVCVSFLMLVYHTIARPYRDSVYGFFEIFNDASVLLISYVMTQVAQYETSEMRDTLGTLLITLVMITMVLNLVNFIINFGINVYSLSRIVYYKLKKYIISYIKSNKKDQVVSLKPETDKSKTVSHTRDMDTTINEPDYKMIKQQQSLLNEEAEQQMEPLPFNYQHSLQQKVALHQIEQSAQKYNHVLKFQQPAPDTLFIQPIHQISLEVQPEEGATFHIKEMRY</sequence>
<keyword evidence="1" id="KW-0812">Transmembrane</keyword>
<proteinExistence type="predicted"/>
<feature type="transmembrane region" description="Helical" evidence="1">
    <location>
        <begin position="1486"/>
        <end position="1508"/>
    </location>
</feature>
<gene>
    <name evidence="2" type="ORF">FGO68_gene9307</name>
</gene>
<evidence type="ECO:0000313" key="2">
    <source>
        <dbReference type="EMBL" id="TNV87401.1"/>
    </source>
</evidence>
<reference evidence="2" key="1">
    <citation type="submission" date="2019-06" db="EMBL/GenBank/DDBJ databases">
        <authorList>
            <person name="Zheng W."/>
        </authorList>
    </citation>
    <scope>NUCLEOTIDE SEQUENCE</scope>
    <source>
        <strain evidence="2">QDHG01</strain>
    </source>
</reference>
<feature type="transmembrane region" description="Helical" evidence="1">
    <location>
        <begin position="1514"/>
        <end position="1533"/>
    </location>
</feature>
<feature type="transmembrane region" description="Helical" evidence="1">
    <location>
        <begin position="1399"/>
        <end position="1424"/>
    </location>
</feature>